<accession>A0A1D7RB77</accession>
<dbReference type="EMBL" id="KX349231">
    <property type="protein sequence ID" value="AON98645.1"/>
    <property type="molecule type" value="Genomic_DNA"/>
</dbReference>
<reference evidence="1 2" key="1">
    <citation type="journal article" date="2016" name="Environ. Microbiol.">
        <title>Genomic diversification of marine cyanophages into stable ecotypes.</title>
        <authorList>
            <person name="Marston M.F."/>
            <person name="Martiny J.B."/>
        </authorList>
    </citation>
    <scope>NUCLEOTIDE SEQUENCE [LARGE SCALE GENOMIC DNA]</scope>
    <source>
        <strain evidence="1">LIS_06_1010</strain>
    </source>
</reference>
<dbReference type="Proteomes" id="UP000219792">
    <property type="component" value="Segment"/>
</dbReference>
<name>A0A1D7RB77_9CAUD</name>
<evidence type="ECO:0000313" key="2">
    <source>
        <dbReference type="Proteomes" id="UP000219792"/>
    </source>
</evidence>
<proteinExistence type="predicted"/>
<evidence type="ECO:0000313" key="1">
    <source>
        <dbReference type="EMBL" id="AON98645.1"/>
    </source>
</evidence>
<sequence>MKTKTAKFVAIANQIKDGTYKRKIKIDLRNYFEEIDTDVWEPLEETRIQVREYDRSIAFIEKAVNHCLNTGDYSNLDILVLVYFKKTDEYKIIGGNHTSEIMIRLGIYESDAYVVDFEEDLQDRMSIAIDFGNELNHDEKMKQPTSVDDVKNIVMTHIEENIDAGLKDSRPSKEFKDDLLSRYTFITPKQLAGWCSWEQKTGGRRPAKSYSPEKLEQQWQVYKDMLVYEDHEILRPRELRSWDQITIVTFMNKYVKEDIKLFLLIYYPENAAQTLALKSGEMQKKMRKLYDEYERKIGIKIDTVFLRG</sequence>
<protein>
    <submittedName>
        <fullName evidence="1">Uncharacterized protein</fullName>
    </submittedName>
</protein>
<organism evidence="1 2">
    <name type="scientific">Synechococcus phage S-RIM2</name>
    <dbReference type="NCBI Taxonomy" id="687800"/>
    <lineage>
        <taxon>Viruses</taxon>
        <taxon>Duplodnaviria</taxon>
        <taxon>Heunggongvirae</taxon>
        <taxon>Uroviricota</taxon>
        <taxon>Caudoviricetes</taxon>
        <taxon>Pantevenvirales</taxon>
        <taxon>Kyanoviridae</taxon>
        <taxon>Nerrivikvirus</taxon>
        <taxon>Nerrivikvirus srim2</taxon>
    </lineage>
</organism>
<gene>
    <name evidence="1" type="ORF">LIS061010_060</name>
</gene>